<comment type="caution">
    <text evidence="3">The sequence shown here is derived from an EMBL/GenBank/DDBJ whole genome shotgun (WGS) entry which is preliminary data.</text>
</comment>
<feature type="region of interest" description="Disordered" evidence="1">
    <location>
        <begin position="1"/>
        <end position="22"/>
    </location>
</feature>
<name>A0A5C6FJD2_9PLAN</name>
<keyword evidence="2" id="KW-0472">Membrane</keyword>
<feature type="transmembrane region" description="Helical" evidence="2">
    <location>
        <begin position="97"/>
        <end position="115"/>
    </location>
</feature>
<feature type="compositionally biased region" description="Basic and acidic residues" evidence="1">
    <location>
        <begin position="48"/>
        <end position="61"/>
    </location>
</feature>
<keyword evidence="2" id="KW-0812">Transmembrane</keyword>
<keyword evidence="2" id="KW-1133">Transmembrane helix</keyword>
<evidence type="ECO:0000313" key="4">
    <source>
        <dbReference type="Proteomes" id="UP000316476"/>
    </source>
</evidence>
<protein>
    <submittedName>
        <fullName evidence="3">Uncharacterized protein</fullName>
    </submittedName>
</protein>
<dbReference type="EMBL" id="SJPZ01000003">
    <property type="protein sequence ID" value="TWU60920.1"/>
    <property type="molecule type" value="Genomic_DNA"/>
</dbReference>
<feature type="region of interest" description="Disordered" evidence="1">
    <location>
        <begin position="42"/>
        <end position="76"/>
    </location>
</feature>
<evidence type="ECO:0000313" key="3">
    <source>
        <dbReference type="EMBL" id="TWU60920.1"/>
    </source>
</evidence>
<gene>
    <name evidence="3" type="ORF">V7x_52280</name>
</gene>
<evidence type="ECO:0000256" key="2">
    <source>
        <dbReference type="SAM" id="Phobius"/>
    </source>
</evidence>
<accession>A0A5C6FJD2</accession>
<proteinExistence type="predicted"/>
<dbReference type="Proteomes" id="UP000316476">
    <property type="component" value="Unassembled WGS sequence"/>
</dbReference>
<sequence length="241" mass="27687">MAVSPKGPKARPGKCPKALGPAAQDETCRSWRQFSENVFSQNGCFPGEQRKPRGRFWENRPSHSRRTPRQAQPPRPVRRIQSYAGEFRLRRLLRFRLLSLFVIVSVAAFAFWFSLPFQPNIRFSAPESSSYIAVDGSHVPTSVVTVTNDGYFPVWYLGFDGQIRNFSWLEQPSKHPSQPQGDWNGRSTTSADWCKLSHRESVVVEIPNSRLYREAKIGIQVRDWRGRTVDLWSEPFSYAPD</sequence>
<evidence type="ECO:0000256" key="1">
    <source>
        <dbReference type="SAM" id="MobiDB-lite"/>
    </source>
</evidence>
<dbReference type="AlphaFoldDB" id="A0A5C6FJD2"/>
<reference evidence="3 4" key="1">
    <citation type="submission" date="2019-02" db="EMBL/GenBank/DDBJ databases">
        <title>Deep-cultivation of Planctomycetes and their phenomic and genomic characterization uncovers novel biology.</title>
        <authorList>
            <person name="Wiegand S."/>
            <person name="Jogler M."/>
            <person name="Boedeker C."/>
            <person name="Pinto D."/>
            <person name="Vollmers J."/>
            <person name="Rivas-Marin E."/>
            <person name="Kohn T."/>
            <person name="Peeters S.H."/>
            <person name="Heuer A."/>
            <person name="Rast P."/>
            <person name="Oberbeckmann S."/>
            <person name="Bunk B."/>
            <person name="Jeske O."/>
            <person name="Meyerdierks A."/>
            <person name="Storesund J.E."/>
            <person name="Kallscheuer N."/>
            <person name="Luecker S."/>
            <person name="Lage O.M."/>
            <person name="Pohl T."/>
            <person name="Merkel B.J."/>
            <person name="Hornburger P."/>
            <person name="Mueller R.-W."/>
            <person name="Bruemmer F."/>
            <person name="Labrenz M."/>
            <person name="Spormann A.M."/>
            <person name="Op Den Camp H."/>
            <person name="Overmann J."/>
            <person name="Amann R."/>
            <person name="Jetten M.S.M."/>
            <person name="Mascher T."/>
            <person name="Medema M.H."/>
            <person name="Devos D.P."/>
            <person name="Kaster A.-K."/>
            <person name="Ovreas L."/>
            <person name="Rohde M."/>
            <person name="Galperin M.Y."/>
            <person name="Jogler C."/>
        </authorList>
    </citation>
    <scope>NUCLEOTIDE SEQUENCE [LARGE SCALE GENOMIC DNA]</scope>
    <source>
        <strain evidence="3 4">V7</strain>
    </source>
</reference>
<organism evidence="3 4">
    <name type="scientific">Crateriforma conspicua</name>
    <dbReference type="NCBI Taxonomy" id="2527996"/>
    <lineage>
        <taxon>Bacteria</taxon>
        <taxon>Pseudomonadati</taxon>
        <taxon>Planctomycetota</taxon>
        <taxon>Planctomycetia</taxon>
        <taxon>Planctomycetales</taxon>
        <taxon>Planctomycetaceae</taxon>
        <taxon>Crateriforma</taxon>
    </lineage>
</organism>